<dbReference type="AlphaFoldDB" id="A0ABD5XQ12"/>
<dbReference type="SUPFAM" id="SSF52743">
    <property type="entry name" value="Subtilisin-like"/>
    <property type="match status" value="1"/>
</dbReference>
<feature type="active site" description="Charge relay system" evidence="5 6">
    <location>
        <position position="419"/>
    </location>
</feature>
<dbReference type="PROSITE" id="PS00137">
    <property type="entry name" value="SUBTILASE_HIS"/>
    <property type="match status" value="1"/>
</dbReference>
<organism evidence="10 11">
    <name type="scientific">Halobaculum litoreum</name>
    <dbReference type="NCBI Taxonomy" id="3031998"/>
    <lineage>
        <taxon>Archaea</taxon>
        <taxon>Methanobacteriati</taxon>
        <taxon>Methanobacteriota</taxon>
        <taxon>Stenosarchaea group</taxon>
        <taxon>Halobacteria</taxon>
        <taxon>Halobacteriales</taxon>
        <taxon>Haloferacaceae</taxon>
        <taxon>Halobaculum</taxon>
    </lineage>
</organism>
<evidence type="ECO:0000256" key="5">
    <source>
        <dbReference type="PIRSR" id="PIRSR615500-1"/>
    </source>
</evidence>
<name>A0ABD5XQ12_9EURY</name>
<feature type="active site" description="Charge relay system" evidence="5 6">
    <location>
        <position position="196"/>
    </location>
</feature>
<feature type="domain" description="Peptidase S8/S53" evidence="9">
    <location>
        <begin position="150"/>
        <end position="453"/>
    </location>
</feature>
<keyword evidence="3 6" id="KW-0378">Hydrolase</keyword>
<keyword evidence="4 6" id="KW-0720">Serine protease</keyword>
<evidence type="ECO:0000256" key="3">
    <source>
        <dbReference type="ARBA" id="ARBA00022801"/>
    </source>
</evidence>
<dbReference type="InterPro" id="IPR022398">
    <property type="entry name" value="Peptidase_S8_His-AS"/>
</dbReference>
<evidence type="ECO:0000313" key="11">
    <source>
        <dbReference type="Proteomes" id="UP001596368"/>
    </source>
</evidence>
<dbReference type="Gene3D" id="3.40.50.200">
    <property type="entry name" value="Peptidase S8/S53 domain"/>
    <property type="match status" value="1"/>
</dbReference>
<dbReference type="PROSITE" id="PS51892">
    <property type="entry name" value="SUBTILASE"/>
    <property type="match status" value="1"/>
</dbReference>
<evidence type="ECO:0000256" key="4">
    <source>
        <dbReference type="ARBA" id="ARBA00022825"/>
    </source>
</evidence>
<evidence type="ECO:0000256" key="7">
    <source>
        <dbReference type="RuleBase" id="RU003355"/>
    </source>
</evidence>
<comment type="caution">
    <text evidence="10">The sequence shown here is derived from an EMBL/GenBank/DDBJ whole genome shotgun (WGS) entry which is preliminary data.</text>
</comment>
<dbReference type="InterPro" id="IPR015500">
    <property type="entry name" value="Peptidase_S8_subtilisin-rel"/>
</dbReference>
<dbReference type="InterPro" id="IPR050131">
    <property type="entry name" value="Peptidase_S8_subtilisin-like"/>
</dbReference>
<evidence type="ECO:0000256" key="8">
    <source>
        <dbReference type="SAM" id="MobiDB-lite"/>
    </source>
</evidence>
<dbReference type="EMBL" id="JBHSZG010000001">
    <property type="protein sequence ID" value="MFC7137168.1"/>
    <property type="molecule type" value="Genomic_DNA"/>
</dbReference>
<dbReference type="PROSITE" id="PS00136">
    <property type="entry name" value="SUBTILASE_ASP"/>
    <property type="match status" value="1"/>
</dbReference>
<reference evidence="10 11" key="1">
    <citation type="journal article" date="2019" name="Int. J. Syst. Evol. Microbiol.">
        <title>The Global Catalogue of Microorganisms (GCM) 10K type strain sequencing project: providing services to taxonomists for standard genome sequencing and annotation.</title>
        <authorList>
            <consortium name="The Broad Institute Genomics Platform"/>
            <consortium name="The Broad Institute Genome Sequencing Center for Infectious Disease"/>
            <person name="Wu L."/>
            <person name="Ma J."/>
        </authorList>
    </citation>
    <scope>NUCLEOTIDE SEQUENCE [LARGE SCALE GENOMIC DNA]</scope>
    <source>
        <strain evidence="10 11">DT92</strain>
    </source>
</reference>
<evidence type="ECO:0000256" key="2">
    <source>
        <dbReference type="ARBA" id="ARBA00022670"/>
    </source>
</evidence>
<dbReference type="InterPro" id="IPR023827">
    <property type="entry name" value="Peptidase_S8_Asp-AS"/>
</dbReference>
<keyword evidence="2 6" id="KW-0645">Protease</keyword>
<dbReference type="RefSeq" id="WP_345782757.1">
    <property type="nucleotide sequence ID" value="NZ_CP126156.1"/>
</dbReference>
<feature type="region of interest" description="Disordered" evidence="8">
    <location>
        <begin position="99"/>
        <end position="120"/>
    </location>
</feature>
<keyword evidence="11" id="KW-1185">Reference proteome</keyword>
<evidence type="ECO:0000256" key="6">
    <source>
        <dbReference type="PROSITE-ProRule" id="PRU01240"/>
    </source>
</evidence>
<dbReference type="PANTHER" id="PTHR43806:SF11">
    <property type="entry name" value="CEREVISIN-RELATED"/>
    <property type="match status" value="1"/>
</dbReference>
<evidence type="ECO:0000256" key="1">
    <source>
        <dbReference type="ARBA" id="ARBA00011073"/>
    </source>
</evidence>
<sequence length="476" mass="49891">MSKHSRRGVLKGIGAAAVGVGLGAGQVSASAADERFLVNLREVSRSEIPDDVEIVHDLSQSDVLVARGDETTVGTSAATVPDIAFDLSDDRTGAVVAADGPTAAGEGNSHNHDGPANNSEYQWDKRVQNLSNDLTDKPGNGKTVHDVTTGEGTRVAVVDSGVYDGHPDLADVVDDDLSRNFTTDPFDWRPNGAGNHGTHVAGTIAATNSNDGPDGGVLGTAPDTEIVSLRMFSGLEGYFGDGLAAWEYAAEIGCDAINYSVGYTVSDTEEYPGLLQLEQIISQVATTVRSQGTVIVNSAGNASLDMDAPNQLSLPTEADDVFGVAATGPIGFSWGDEQDDNEEKWLSGNRLEEPTTQPAVYTNYGGAVDVSAAGGNYDYEEIVVEENLKAYNDLVFSTINTTDDDGNVVPGYGWKAGTSMAAPQVAGAVALVKSLRPDATPDEVEGLIQETASMPEEGERYHGAGHLDLEELVKRA</sequence>
<dbReference type="Pfam" id="PF00082">
    <property type="entry name" value="Peptidase_S8"/>
    <property type="match status" value="1"/>
</dbReference>
<dbReference type="PRINTS" id="PR00723">
    <property type="entry name" value="SUBTILISIN"/>
</dbReference>
<dbReference type="GeneID" id="81120869"/>
<protein>
    <submittedName>
        <fullName evidence="10">S8 family serine peptidase</fullName>
    </submittedName>
</protein>
<proteinExistence type="inferred from homology"/>
<dbReference type="GO" id="GO:0006508">
    <property type="term" value="P:proteolysis"/>
    <property type="evidence" value="ECO:0007669"/>
    <property type="project" value="UniProtKB-KW"/>
</dbReference>
<dbReference type="PANTHER" id="PTHR43806">
    <property type="entry name" value="PEPTIDASE S8"/>
    <property type="match status" value="1"/>
</dbReference>
<dbReference type="PROSITE" id="PS00138">
    <property type="entry name" value="SUBTILASE_SER"/>
    <property type="match status" value="1"/>
</dbReference>
<dbReference type="Proteomes" id="UP001596368">
    <property type="component" value="Unassembled WGS sequence"/>
</dbReference>
<dbReference type="InterPro" id="IPR036852">
    <property type="entry name" value="Peptidase_S8/S53_dom_sf"/>
</dbReference>
<dbReference type="InterPro" id="IPR023828">
    <property type="entry name" value="Peptidase_S8_Ser-AS"/>
</dbReference>
<evidence type="ECO:0000259" key="9">
    <source>
        <dbReference type="Pfam" id="PF00082"/>
    </source>
</evidence>
<comment type="similarity">
    <text evidence="1 6 7">Belongs to the peptidase S8 family.</text>
</comment>
<dbReference type="InterPro" id="IPR006311">
    <property type="entry name" value="TAT_signal"/>
</dbReference>
<gene>
    <name evidence="10" type="ORF">ACFQRB_13370</name>
</gene>
<feature type="active site" description="Charge relay system" evidence="5 6">
    <location>
        <position position="159"/>
    </location>
</feature>
<dbReference type="GO" id="GO:0004252">
    <property type="term" value="F:serine-type endopeptidase activity"/>
    <property type="evidence" value="ECO:0007669"/>
    <property type="project" value="UniProtKB-UniRule"/>
</dbReference>
<dbReference type="InterPro" id="IPR000209">
    <property type="entry name" value="Peptidase_S8/S53_dom"/>
</dbReference>
<accession>A0ABD5XQ12</accession>
<dbReference type="PROSITE" id="PS51318">
    <property type="entry name" value="TAT"/>
    <property type="match status" value="1"/>
</dbReference>
<evidence type="ECO:0000313" key="10">
    <source>
        <dbReference type="EMBL" id="MFC7137168.1"/>
    </source>
</evidence>